<proteinExistence type="predicted"/>
<sequence>MAGLAALSGALLLGGALGGPGEAAARSYNWKITKTEWSPADERGFSEFVEALGAADCWTVDECLRSPANPYRSTDPRGLRFRSDCADFPYVLRAYYAWKNGLPFSYAIGVNSTTGYFSDIRYTSNGNRVTARKTVPATAQGVPALPLIVEMRNAVSTAMYRHHADADDAQNFTDFYSPEITRESIRPGTVLYDVNGHVAMVWRVEDDGRILNISAHPDNSVSRSFYGRNFLRTKPELGTNFKNWRPQRLVGATRRADGTYVGGHIEAPLNSELEDFSLEQYLGTETNPSGNWRNATFVHKGEELDYYHYIRSVMAKGDLTLNPVSEMQAMMRSLCYDIRARKDAVEQALMNNIHRMEAPARLPENIYGTYGYWELYSTPSRDARLKTSFKEMRDQIEAMVKMHRQGVSTVSYEGNDLAGDLIAAFEAQSESCKTTYIRTNGKPVTLSTEDVMNRLFDLSFDPYQCVERRWGAQSAEELSSCPDGPAKQRWYEAQRFLRNQIDRTYDVSMDYTPAELEAGPHEVYTGRGVKSPPDVDMRAYLTRLKAEQLASGGTLAQEGPEIVVD</sequence>
<dbReference type="eggNOG" id="COG0674">
    <property type="taxonomic scope" value="Bacteria"/>
</dbReference>
<protein>
    <submittedName>
        <fullName evidence="1">Conserved protein</fullName>
    </submittedName>
</protein>
<dbReference type="AlphaFoldDB" id="A0A081B930"/>
<accession>A0A081B930</accession>
<comment type="caution">
    <text evidence="1">The sequence shown here is derived from an EMBL/GenBank/DDBJ whole genome shotgun (WGS) entry which is preliminary data.</text>
</comment>
<keyword evidence="2" id="KW-1185">Reference proteome</keyword>
<organism evidence="1 2">
    <name type="scientific">Tepidicaulis marinus</name>
    <dbReference type="NCBI Taxonomy" id="1333998"/>
    <lineage>
        <taxon>Bacteria</taxon>
        <taxon>Pseudomonadati</taxon>
        <taxon>Pseudomonadota</taxon>
        <taxon>Alphaproteobacteria</taxon>
        <taxon>Hyphomicrobiales</taxon>
        <taxon>Parvibaculaceae</taxon>
        <taxon>Tepidicaulis</taxon>
    </lineage>
</organism>
<dbReference type="EMBL" id="BBIO01000004">
    <property type="protein sequence ID" value="GAK44548.1"/>
    <property type="molecule type" value="Genomic_DNA"/>
</dbReference>
<dbReference type="Proteomes" id="UP000028702">
    <property type="component" value="Unassembled WGS sequence"/>
</dbReference>
<dbReference type="STRING" id="1333998.M2A_1047"/>
<name>A0A081B930_9HYPH</name>
<dbReference type="RefSeq" id="WP_156101675.1">
    <property type="nucleotide sequence ID" value="NZ_BBIO01000004.1"/>
</dbReference>
<gene>
    <name evidence="1" type="ORF">M2A_1047</name>
</gene>
<evidence type="ECO:0000313" key="1">
    <source>
        <dbReference type="EMBL" id="GAK44548.1"/>
    </source>
</evidence>
<reference evidence="1 2" key="1">
    <citation type="submission" date="2014-07" db="EMBL/GenBank/DDBJ databases">
        <title>Tepidicaulis marinum gen. nov., sp. nov., a novel marine bacterium denitrifying nitrate to nitrous oxide strictly under microaerobic conditions.</title>
        <authorList>
            <person name="Takeuchi M."/>
            <person name="Yamagishi T."/>
            <person name="Kamagata Y."/>
            <person name="Oshima K."/>
            <person name="Hattori M."/>
            <person name="Katayama T."/>
            <person name="Hanada S."/>
            <person name="Tamaki H."/>
            <person name="Marumo K."/>
            <person name="Maeda H."/>
            <person name="Nedachi M."/>
            <person name="Iwasaki W."/>
            <person name="Suwa Y."/>
            <person name="Sakata S."/>
        </authorList>
    </citation>
    <scope>NUCLEOTIDE SEQUENCE [LARGE SCALE GENOMIC DNA]</scope>
    <source>
        <strain evidence="1 2">MA2</strain>
    </source>
</reference>
<evidence type="ECO:0000313" key="2">
    <source>
        <dbReference type="Proteomes" id="UP000028702"/>
    </source>
</evidence>